<evidence type="ECO:0000313" key="8">
    <source>
        <dbReference type="EMBL" id="MCK0532054.1"/>
    </source>
</evidence>
<feature type="compositionally biased region" description="Basic and acidic residues" evidence="5">
    <location>
        <begin position="16"/>
        <end position="29"/>
    </location>
</feature>
<evidence type="ECO:0000313" key="9">
    <source>
        <dbReference type="Proteomes" id="UP001203512"/>
    </source>
</evidence>
<feature type="domain" description="2-oxoisovalerate dehydrogenase E1 alpha subunit N-terminal" evidence="7">
    <location>
        <begin position="69"/>
        <end position="108"/>
    </location>
</feature>
<dbReference type="InterPro" id="IPR029061">
    <property type="entry name" value="THDP-binding"/>
</dbReference>
<organism evidence="8 9">
    <name type="scientific">Sphingobium agri</name>
    <dbReference type="NCBI Taxonomy" id="2933566"/>
    <lineage>
        <taxon>Bacteria</taxon>
        <taxon>Pseudomonadati</taxon>
        <taxon>Pseudomonadota</taxon>
        <taxon>Alphaproteobacteria</taxon>
        <taxon>Sphingomonadales</taxon>
        <taxon>Sphingomonadaceae</taxon>
        <taxon>Sphingobium</taxon>
    </lineage>
</organism>
<evidence type="ECO:0000256" key="2">
    <source>
        <dbReference type="ARBA" id="ARBA00023002"/>
    </source>
</evidence>
<evidence type="ECO:0000259" key="7">
    <source>
        <dbReference type="Pfam" id="PF12573"/>
    </source>
</evidence>
<comment type="cofactor">
    <cofactor evidence="1 4">
        <name>thiamine diphosphate</name>
        <dbReference type="ChEBI" id="CHEBI:58937"/>
    </cofactor>
</comment>
<dbReference type="InterPro" id="IPR022593">
    <property type="entry name" value="Oxoisoval_DH_suAlpha_N_dom"/>
</dbReference>
<evidence type="ECO:0000259" key="6">
    <source>
        <dbReference type="Pfam" id="PF00676"/>
    </source>
</evidence>
<evidence type="ECO:0000256" key="5">
    <source>
        <dbReference type="SAM" id="MobiDB-lite"/>
    </source>
</evidence>
<keyword evidence="9" id="KW-1185">Reference proteome</keyword>
<sequence length="481" mass="52279">MGDRDDSGAGKAGNEQGKRLGEQDARRAGENLAARPGNADLPTVPSGPGEADRADFAAETTSGGGRNLPQLRLHVPEPQFRPGDEADFNHFDIPAAGAARRPDEAADAGTMRELAYDLVRVLDEEGRALGPWDPKLPPETLLRMLRGMALTRAFDARMFRAQRQGKTSFYMKSTGEEAVSIGAAAALASDDMCFPSYRQQGILIARGWPLVDMMNQIYSNKGDRLKGRQLPIMYSAREAGFFSISGNLATQYPQAVGWAMASAARGDTRIAATWCGEGSTAEGDFHSACTFASVYRAPVILNVVNNQWAISSFSGFAGAEATTFAARAIGYGIAGLRIDGNDALAVYAATRWAADRARANHGPTLIEHFTYRTEGHSTSDDPSAYRSADEGSRWPLGDPIARLKQHCIAIGIWDEERQAAMDKELAEQVREAAREAEKNGILGHGLHQPMESMFEDVFEEMPWHLREQQQQMLDEAKAAGL</sequence>
<keyword evidence="3 4" id="KW-0786">Thiamine pyrophosphate</keyword>
<keyword evidence="2 4" id="KW-0560">Oxidoreductase</keyword>
<dbReference type="EMBL" id="JALKHS010000007">
    <property type="protein sequence ID" value="MCK0532054.1"/>
    <property type="molecule type" value="Genomic_DNA"/>
</dbReference>
<comment type="caution">
    <text evidence="8">The sequence shown here is derived from an EMBL/GenBank/DDBJ whole genome shotgun (WGS) entry which is preliminary data.</text>
</comment>
<dbReference type="SUPFAM" id="SSF52518">
    <property type="entry name" value="Thiamin diphosphate-binding fold (THDP-binding)"/>
    <property type="match status" value="1"/>
</dbReference>
<dbReference type="Proteomes" id="UP001203512">
    <property type="component" value="Unassembled WGS sequence"/>
</dbReference>
<feature type="domain" description="Dehydrogenase E1 component" evidence="6">
    <location>
        <begin position="148"/>
        <end position="441"/>
    </location>
</feature>
<dbReference type="PANTHER" id="PTHR43380">
    <property type="entry name" value="2-OXOISOVALERATE DEHYDROGENASE SUBUNIT ALPHA, MITOCHONDRIAL"/>
    <property type="match status" value="1"/>
</dbReference>
<protein>
    <recommendedName>
        <fullName evidence="4">2-oxoisovalerate dehydrogenase subunit alpha</fullName>
        <ecNumber evidence="4">1.2.4.4</ecNumber>
    </recommendedName>
    <alternativeName>
        <fullName evidence="4">Branched-chain alpha-keto acid dehydrogenase E1 component alpha chain</fullName>
    </alternativeName>
</protein>
<dbReference type="CDD" id="cd02000">
    <property type="entry name" value="TPP_E1_PDC_ADC_BCADC"/>
    <property type="match status" value="1"/>
</dbReference>
<dbReference type="Gene3D" id="3.40.50.970">
    <property type="match status" value="1"/>
</dbReference>
<dbReference type="Pfam" id="PF00676">
    <property type="entry name" value="E1_dh"/>
    <property type="match status" value="1"/>
</dbReference>
<proteinExistence type="inferred from homology"/>
<evidence type="ECO:0000256" key="1">
    <source>
        <dbReference type="ARBA" id="ARBA00001964"/>
    </source>
</evidence>
<gene>
    <name evidence="8" type="ORF">MU848_10730</name>
</gene>
<comment type="function">
    <text evidence="4">The branched-chain alpha-keto dehydrogenase complex catalyzes the overall conversion of alpha-keto acids to acyl-CoA and CO(2). It contains multiple copies of three enzymatic components: branched-chain alpha-keto acid decarboxylase (E1), lipoamide acyltransferase (E2) and lipoamide dehydrogenase (E3).</text>
</comment>
<dbReference type="RefSeq" id="WP_247231831.1">
    <property type="nucleotide sequence ID" value="NZ_JALKHS010000007.1"/>
</dbReference>
<dbReference type="InterPro" id="IPR001017">
    <property type="entry name" value="DH_E1"/>
</dbReference>
<accession>A0ABT0DY66</accession>
<comment type="catalytic activity">
    <reaction evidence="4">
        <text>N(6)-[(R)-lipoyl]-L-lysyl-[protein] + 3-methyl-2-oxobutanoate + H(+) = N(6)-[(R)-S(8)-2-methylpropanoyldihydrolipoyl]-L-lysyl-[protein] + CO2</text>
        <dbReference type="Rhea" id="RHEA:13457"/>
        <dbReference type="Rhea" id="RHEA-COMP:10474"/>
        <dbReference type="Rhea" id="RHEA-COMP:10497"/>
        <dbReference type="ChEBI" id="CHEBI:11851"/>
        <dbReference type="ChEBI" id="CHEBI:15378"/>
        <dbReference type="ChEBI" id="CHEBI:16526"/>
        <dbReference type="ChEBI" id="CHEBI:83099"/>
        <dbReference type="ChEBI" id="CHEBI:83142"/>
        <dbReference type="EC" id="1.2.4.4"/>
    </reaction>
</comment>
<reference evidence="8 9" key="1">
    <citation type="submission" date="2022-04" db="EMBL/GenBank/DDBJ databases">
        <authorList>
            <person name="Huq M.A."/>
        </authorList>
    </citation>
    <scope>NUCLEOTIDE SEQUENCE [LARGE SCALE GENOMIC DNA]</scope>
    <source>
        <strain evidence="8 9">MAH-33</strain>
    </source>
</reference>
<dbReference type="PANTHER" id="PTHR43380:SF1">
    <property type="entry name" value="2-OXOISOVALERATE DEHYDROGENASE SUBUNIT ALPHA, MITOCHONDRIAL"/>
    <property type="match status" value="1"/>
</dbReference>
<dbReference type="Pfam" id="PF12573">
    <property type="entry name" value="OxoDH_E1alpha_N"/>
    <property type="match status" value="1"/>
</dbReference>
<comment type="similarity">
    <text evidence="4">Belongs to the BCKDHA family.</text>
</comment>
<dbReference type="EC" id="1.2.4.4" evidence="4"/>
<evidence type="ECO:0000256" key="4">
    <source>
        <dbReference type="RuleBase" id="RU365014"/>
    </source>
</evidence>
<feature type="region of interest" description="Disordered" evidence="5">
    <location>
        <begin position="1"/>
        <end position="71"/>
    </location>
</feature>
<name>A0ABT0DY66_9SPHN</name>
<dbReference type="InterPro" id="IPR050771">
    <property type="entry name" value="Alpha-ketoacid_DH_E1_comp"/>
</dbReference>
<evidence type="ECO:0000256" key="3">
    <source>
        <dbReference type="ARBA" id="ARBA00023052"/>
    </source>
</evidence>